<feature type="transmembrane region" description="Helical" evidence="10">
    <location>
        <begin position="522"/>
        <end position="539"/>
    </location>
</feature>
<feature type="transmembrane region" description="Helical" evidence="10">
    <location>
        <begin position="672"/>
        <end position="694"/>
    </location>
</feature>
<evidence type="ECO:0000256" key="7">
    <source>
        <dbReference type="ARBA" id="ARBA00022840"/>
    </source>
</evidence>
<evidence type="ECO:0000313" key="13">
    <source>
        <dbReference type="Proteomes" id="UP001284601"/>
    </source>
</evidence>
<feature type="transmembrane region" description="Helical" evidence="10">
    <location>
        <begin position="804"/>
        <end position="821"/>
    </location>
</feature>
<evidence type="ECO:0000256" key="4">
    <source>
        <dbReference type="ARBA" id="ARBA00022692"/>
    </source>
</evidence>
<dbReference type="PANTHER" id="PTHR43790">
    <property type="entry name" value="CARBOHYDRATE TRANSPORT ATP-BINDING PROTEIN MG119-RELATED"/>
    <property type="match status" value="1"/>
</dbReference>
<dbReference type="CDD" id="cd03215">
    <property type="entry name" value="ABC_Carb_Monos_II"/>
    <property type="match status" value="1"/>
</dbReference>
<keyword evidence="5" id="KW-0677">Repeat</keyword>
<feature type="transmembrane region" description="Helical" evidence="10">
    <location>
        <begin position="753"/>
        <end position="772"/>
    </location>
</feature>
<keyword evidence="9 10" id="KW-0472">Membrane</keyword>
<dbReference type="InterPro" id="IPR001851">
    <property type="entry name" value="ABC_transp_permease"/>
</dbReference>
<dbReference type="PROSITE" id="PS00211">
    <property type="entry name" value="ABC_TRANSPORTER_1"/>
    <property type="match status" value="1"/>
</dbReference>
<comment type="subcellular location">
    <subcellularLocation>
        <location evidence="1">Cell membrane</location>
        <topology evidence="1">Multi-pass membrane protein</topology>
    </subcellularLocation>
</comment>
<dbReference type="GO" id="GO:0005524">
    <property type="term" value="F:ATP binding"/>
    <property type="evidence" value="ECO:0007669"/>
    <property type="project" value="UniProtKB-KW"/>
</dbReference>
<feature type="domain" description="ABC transporter" evidence="11">
    <location>
        <begin position="9"/>
        <end position="242"/>
    </location>
</feature>
<dbReference type="InterPro" id="IPR003439">
    <property type="entry name" value="ABC_transporter-like_ATP-bd"/>
</dbReference>
<evidence type="ECO:0000256" key="10">
    <source>
        <dbReference type="SAM" id="Phobius"/>
    </source>
</evidence>
<dbReference type="RefSeq" id="WP_318596776.1">
    <property type="nucleotide sequence ID" value="NZ_JAWSTH010000018.1"/>
</dbReference>
<keyword evidence="13" id="KW-1185">Reference proteome</keyword>
<keyword evidence="3" id="KW-1003">Cell membrane</keyword>
<comment type="caution">
    <text evidence="12">The sequence shown here is derived from an EMBL/GenBank/DDBJ whole genome shotgun (WGS) entry which is preliminary data.</text>
</comment>
<dbReference type="PROSITE" id="PS50893">
    <property type="entry name" value="ABC_TRANSPORTER_2"/>
    <property type="match status" value="2"/>
</dbReference>
<organism evidence="12 13">
    <name type="scientific">Conexibacter stalactiti</name>
    <dbReference type="NCBI Taxonomy" id="1940611"/>
    <lineage>
        <taxon>Bacteria</taxon>
        <taxon>Bacillati</taxon>
        <taxon>Actinomycetota</taxon>
        <taxon>Thermoleophilia</taxon>
        <taxon>Solirubrobacterales</taxon>
        <taxon>Conexibacteraceae</taxon>
        <taxon>Conexibacter</taxon>
    </lineage>
</organism>
<dbReference type="EMBL" id="JAWSTH010000018">
    <property type="protein sequence ID" value="MDW5594507.1"/>
    <property type="molecule type" value="Genomic_DNA"/>
</dbReference>
<feature type="transmembrane region" description="Helical" evidence="10">
    <location>
        <begin position="551"/>
        <end position="572"/>
    </location>
</feature>
<evidence type="ECO:0000256" key="3">
    <source>
        <dbReference type="ARBA" id="ARBA00022475"/>
    </source>
</evidence>
<name>A0ABU4HMN0_9ACTN</name>
<dbReference type="Gene3D" id="3.40.50.300">
    <property type="entry name" value="P-loop containing nucleotide triphosphate hydrolases"/>
    <property type="match status" value="2"/>
</dbReference>
<dbReference type="PANTHER" id="PTHR43790:SF9">
    <property type="entry name" value="GALACTOFURANOSE TRANSPORTER ATP-BINDING PROTEIN YTFR"/>
    <property type="match status" value="1"/>
</dbReference>
<evidence type="ECO:0000256" key="6">
    <source>
        <dbReference type="ARBA" id="ARBA00022741"/>
    </source>
</evidence>
<feature type="transmembrane region" description="Helical" evidence="10">
    <location>
        <begin position="634"/>
        <end position="652"/>
    </location>
</feature>
<sequence>MSTTPRAVLRLTDVEKTYPGVRALKRVSFEVREGEVHALVGENGAGKSTLMAVAAGSTVPDSGTVEIDGTVLEDPTPAAAQAAGLAVVYQHTSVLDDLTVAENMAFGMPPQRRPSLGRARAWAAEKLAAIDIELDPGARVGELGVAERHLLEIAKAVVREPRVLVLDEPTESLTAAETEVLFARIQKIVATGAAVVYISHRLPEVKRIATRLSVLRDGEMRGTFDAAEVSEDQILQLIVGRSIERAFPDKRPADAGPAAPLLELRDFSGDRFHDVALTVGAGEIVGLAGVEGNGQRDALRALAGIESARGSVTVGGRGASVRDPRSAQAAGIVYLPGDRHEEGLFLDLSVRENTSLLSLGKVASGPVVRTARERATVAEQIRELTIKTPSEDTPVGSLSGGNQQKVLFARSTLKEPTVLLADEPTRGVDAGARVEIYRVMRAVADGGSCVVVVSSDALELQGLCDRVHVFSRGQIVRTLEGDDVTEEQITGAALTATSERRTLAERARGALRLRRFAAGDRAPALVLALLFILLAIYTTGRNEFFFSERSVSSMLLLASALAFIAFGQLLVLLTAGIDLSVGPLAGLVVVVLSFFFGIGSTGGEWMLGIVVVIAVAVAVGLTNGMLVRFVKLSPVLATLATYIVLQGVSLLLRPQPDGSLSPDFTDFLTQRVGGVPLAFVIAVVLAIGAEIALLRSRWGLQLRAVGSDETRAHRMGARVGVTVIGAYVGCALLTLLGGLMLSAQIGIGDPSAGINYTLTSITAVVLGGASIFGGRGSFVGALLGALLLQEIATATPFLGLDQSWQYFLPGILILFAAGAYSRARGVKTSALAAPGGA</sequence>
<evidence type="ECO:0000256" key="9">
    <source>
        <dbReference type="ARBA" id="ARBA00023136"/>
    </source>
</evidence>
<accession>A0ABU4HMN0</accession>
<dbReference type="SUPFAM" id="SSF52540">
    <property type="entry name" value="P-loop containing nucleoside triphosphate hydrolases"/>
    <property type="match status" value="2"/>
</dbReference>
<feature type="transmembrane region" description="Helical" evidence="10">
    <location>
        <begin position="605"/>
        <end position="627"/>
    </location>
</feature>
<dbReference type="CDD" id="cd06579">
    <property type="entry name" value="TM_PBP1_transp_AraH_like"/>
    <property type="match status" value="1"/>
</dbReference>
<feature type="domain" description="ABC transporter" evidence="11">
    <location>
        <begin position="250"/>
        <end position="497"/>
    </location>
</feature>
<dbReference type="SMART" id="SM00382">
    <property type="entry name" value="AAA"/>
    <property type="match status" value="2"/>
</dbReference>
<dbReference type="Proteomes" id="UP001284601">
    <property type="component" value="Unassembled WGS sequence"/>
</dbReference>
<proteinExistence type="predicted"/>
<evidence type="ECO:0000259" key="11">
    <source>
        <dbReference type="PROSITE" id="PS50893"/>
    </source>
</evidence>
<gene>
    <name evidence="12" type="ORF">R7226_09180</name>
</gene>
<evidence type="ECO:0000313" key="12">
    <source>
        <dbReference type="EMBL" id="MDW5594507.1"/>
    </source>
</evidence>
<dbReference type="Pfam" id="PF00005">
    <property type="entry name" value="ABC_tran"/>
    <property type="match status" value="2"/>
</dbReference>
<dbReference type="InterPro" id="IPR003593">
    <property type="entry name" value="AAA+_ATPase"/>
</dbReference>
<dbReference type="InterPro" id="IPR027417">
    <property type="entry name" value="P-loop_NTPase"/>
</dbReference>
<feature type="transmembrane region" description="Helical" evidence="10">
    <location>
        <begin position="779"/>
        <end position="798"/>
    </location>
</feature>
<keyword evidence="4 10" id="KW-0812">Transmembrane</keyword>
<dbReference type="InterPro" id="IPR050107">
    <property type="entry name" value="ABC_carbohydrate_import_ATPase"/>
</dbReference>
<keyword evidence="7 12" id="KW-0067">ATP-binding</keyword>
<keyword evidence="8 10" id="KW-1133">Transmembrane helix</keyword>
<evidence type="ECO:0000256" key="2">
    <source>
        <dbReference type="ARBA" id="ARBA00022448"/>
    </source>
</evidence>
<evidence type="ECO:0000256" key="1">
    <source>
        <dbReference type="ARBA" id="ARBA00004651"/>
    </source>
</evidence>
<feature type="transmembrane region" description="Helical" evidence="10">
    <location>
        <begin position="579"/>
        <end position="599"/>
    </location>
</feature>
<feature type="transmembrane region" description="Helical" evidence="10">
    <location>
        <begin position="715"/>
        <end position="741"/>
    </location>
</feature>
<evidence type="ECO:0000256" key="8">
    <source>
        <dbReference type="ARBA" id="ARBA00022989"/>
    </source>
</evidence>
<keyword evidence="2" id="KW-0813">Transport</keyword>
<reference evidence="13" key="1">
    <citation type="submission" date="2023-07" db="EMBL/GenBank/DDBJ databases">
        <title>Conexibacter stalactiti sp. nov., isolated from stalactites in a lava cave and emended description of the genus Conexibacter.</title>
        <authorList>
            <person name="Lee S.D."/>
        </authorList>
    </citation>
    <scope>NUCLEOTIDE SEQUENCE [LARGE SCALE GENOMIC DNA]</scope>
    <source>
        <strain evidence="13">KCTC 39840</strain>
    </source>
</reference>
<keyword evidence="6" id="KW-0547">Nucleotide-binding</keyword>
<dbReference type="CDD" id="cd03216">
    <property type="entry name" value="ABC_Carb_Monos_I"/>
    <property type="match status" value="1"/>
</dbReference>
<dbReference type="Pfam" id="PF02653">
    <property type="entry name" value="BPD_transp_2"/>
    <property type="match status" value="1"/>
</dbReference>
<dbReference type="InterPro" id="IPR017871">
    <property type="entry name" value="ABC_transporter-like_CS"/>
</dbReference>
<evidence type="ECO:0000256" key="5">
    <source>
        <dbReference type="ARBA" id="ARBA00022737"/>
    </source>
</evidence>
<protein>
    <submittedName>
        <fullName evidence="12">ATP-binding cassette domain-containing protein</fullName>
    </submittedName>
</protein>